<dbReference type="InterPro" id="IPR017441">
    <property type="entry name" value="Protein_kinase_ATP_BS"/>
</dbReference>
<dbReference type="InterPro" id="IPR008271">
    <property type="entry name" value="Ser/Thr_kinase_AS"/>
</dbReference>
<dbReference type="FunFam" id="3.30.200.20:FF:000040">
    <property type="entry name" value="Dual specificity mitogen-activated protein kinase kinase"/>
    <property type="match status" value="1"/>
</dbReference>
<feature type="compositionally biased region" description="Low complexity" evidence="9">
    <location>
        <begin position="15"/>
        <end position="34"/>
    </location>
</feature>
<reference evidence="11 12" key="1">
    <citation type="journal article" date="2018" name="Mol. Biol. Evol.">
        <title>Broad Genomic Sampling Reveals a Smut Pathogenic Ancestry of the Fungal Clade Ustilaginomycotina.</title>
        <authorList>
            <person name="Kijpornyongpan T."/>
            <person name="Mondo S.J."/>
            <person name="Barry K."/>
            <person name="Sandor L."/>
            <person name="Lee J."/>
            <person name="Lipzen A."/>
            <person name="Pangilinan J."/>
            <person name="LaButti K."/>
            <person name="Hainaut M."/>
            <person name="Henrissat B."/>
            <person name="Grigoriev I.V."/>
            <person name="Spatafora J.W."/>
            <person name="Aime M.C."/>
        </authorList>
    </citation>
    <scope>NUCLEOTIDE SEQUENCE [LARGE SCALE GENOMIC DNA]</scope>
    <source>
        <strain evidence="11 12">MCA 4718</strain>
    </source>
</reference>
<feature type="binding site" evidence="7">
    <location>
        <position position="155"/>
    </location>
    <ligand>
        <name>ATP</name>
        <dbReference type="ChEBI" id="CHEBI:30616"/>
    </ligand>
</feature>
<dbReference type="Pfam" id="PF00069">
    <property type="entry name" value="Pkinase"/>
    <property type="match status" value="1"/>
</dbReference>
<dbReference type="SMART" id="SM00220">
    <property type="entry name" value="S_TKc"/>
    <property type="match status" value="1"/>
</dbReference>
<evidence type="ECO:0000256" key="9">
    <source>
        <dbReference type="SAM" id="MobiDB-lite"/>
    </source>
</evidence>
<organism evidence="11 12">
    <name type="scientific">Pseudomicrostroma glucosiphilum</name>
    <dbReference type="NCBI Taxonomy" id="1684307"/>
    <lineage>
        <taxon>Eukaryota</taxon>
        <taxon>Fungi</taxon>
        <taxon>Dikarya</taxon>
        <taxon>Basidiomycota</taxon>
        <taxon>Ustilaginomycotina</taxon>
        <taxon>Exobasidiomycetes</taxon>
        <taxon>Microstromatales</taxon>
        <taxon>Microstromatales incertae sedis</taxon>
        <taxon>Pseudomicrostroma</taxon>
    </lineage>
</organism>
<dbReference type="STRING" id="1684307.A0A316U0B0"/>
<keyword evidence="5 7" id="KW-0067">ATP-binding</keyword>
<dbReference type="GeneID" id="37015352"/>
<evidence type="ECO:0000256" key="7">
    <source>
        <dbReference type="PROSITE-ProRule" id="PRU10141"/>
    </source>
</evidence>
<feature type="region of interest" description="Disordered" evidence="9">
    <location>
        <begin position="1"/>
        <end position="34"/>
    </location>
</feature>
<feature type="compositionally biased region" description="Acidic residues" evidence="9">
    <location>
        <begin position="324"/>
        <end position="342"/>
    </location>
</feature>
<dbReference type="EMBL" id="KZ819334">
    <property type="protein sequence ID" value="PWN18849.1"/>
    <property type="molecule type" value="Genomic_DNA"/>
</dbReference>
<dbReference type="GO" id="GO:0004674">
    <property type="term" value="F:protein serine/threonine kinase activity"/>
    <property type="evidence" value="ECO:0007669"/>
    <property type="project" value="UniProtKB-KW"/>
</dbReference>
<evidence type="ECO:0000313" key="11">
    <source>
        <dbReference type="EMBL" id="PWN18849.1"/>
    </source>
</evidence>
<dbReference type="SUPFAM" id="SSF56112">
    <property type="entry name" value="Protein kinase-like (PK-like)"/>
    <property type="match status" value="1"/>
</dbReference>
<accession>A0A316U0B0</accession>
<keyword evidence="3 7" id="KW-0547">Nucleotide-binding</keyword>
<dbReference type="CDD" id="cd06620">
    <property type="entry name" value="PKc_Byr1_like"/>
    <property type="match status" value="1"/>
</dbReference>
<keyword evidence="1 8" id="KW-0723">Serine/threonine-protein kinase</keyword>
<dbReference type="AlphaFoldDB" id="A0A316U0B0"/>
<evidence type="ECO:0000256" key="3">
    <source>
        <dbReference type="ARBA" id="ARBA00022741"/>
    </source>
</evidence>
<feature type="compositionally biased region" description="Low complexity" evidence="9">
    <location>
        <begin position="392"/>
        <end position="408"/>
    </location>
</feature>
<dbReference type="Proteomes" id="UP000245942">
    <property type="component" value="Unassembled WGS sequence"/>
</dbReference>
<keyword evidence="12" id="KW-1185">Reference proteome</keyword>
<dbReference type="PANTHER" id="PTHR47448">
    <property type="entry name" value="DUAL SPECIFICITY MITOGEN-ACTIVATED PROTEIN KINASE KINASE DSOR1-LIKE PROTEIN"/>
    <property type="match status" value="1"/>
</dbReference>
<evidence type="ECO:0000256" key="6">
    <source>
        <dbReference type="ARBA" id="ARBA00038035"/>
    </source>
</evidence>
<dbReference type="PANTHER" id="PTHR47448:SF1">
    <property type="entry name" value="SERINE_THREONINE-PROTEIN KINASE STE7 HOMOLOG"/>
    <property type="match status" value="1"/>
</dbReference>
<feature type="compositionally biased region" description="Basic residues" evidence="9">
    <location>
        <begin position="1"/>
        <end position="10"/>
    </location>
</feature>
<keyword evidence="2" id="KW-0808">Transferase</keyword>
<proteinExistence type="inferred from homology"/>
<dbReference type="PROSITE" id="PS50011">
    <property type="entry name" value="PROTEIN_KINASE_DOM"/>
    <property type="match status" value="1"/>
</dbReference>
<dbReference type="InterPro" id="IPR000719">
    <property type="entry name" value="Prot_kinase_dom"/>
</dbReference>
<feature type="region of interest" description="Disordered" evidence="9">
    <location>
        <begin position="384"/>
        <end position="419"/>
    </location>
</feature>
<dbReference type="RefSeq" id="XP_025346009.1">
    <property type="nucleotide sequence ID" value="XM_025493618.1"/>
</dbReference>
<evidence type="ECO:0000256" key="2">
    <source>
        <dbReference type="ARBA" id="ARBA00022679"/>
    </source>
</evidence>
<evidence type="ECO:0000259" key="10">
    <source>
        <dbReference type="PROSITE" id="PS50011"/>
    </source>
</evidence>
<evidence type="ECO:0000256" key="5">
    <source>
        <dbReference type="ARBA" id="ARBA00022840"/>
    </source>
</evidence>
<dbReference type="Gene3D" id="1.10.510.10">
    <property type="entry name" value="Transferase(Phosphotransferase) domain 1"/>
    <property type="match status" value="1"/>
</dbReference>
<gene>
    <name evidence="11" type="ORF">BCV69DRAFT_288336</name>
</gene>
<dbReference type="InterPro" id="IPR011009">
    <property type="entry name" value="Kinase-like_dom_sf"/>
</dbReference>
<name>A0A316U0B0_9BASI</name>
<dbReference type="Gene3D" id="3.30.200.20">
    <property type="entry name" value="Phosphorylase Kinase, domain 1"/>
    <property type="match status" value="1"/>
</dbReference>
<dbReference type="PROSITE" id="PS00107">
    <property type="entry name" value="PROTEIN_KINASE_ATP"/>
    <property type="match status" value="1"/>
</dbReference>
<dbReference type="GO" id="GO:0005524">
    <property type="term" value="F:ATP binding"/>
    <property type="evidence" value="ECO:0007669"/>
    <property type="project" value="UniProtKB-UniRule"/>
</dbReference>
<evidence type="ECO:0000256" key="8">
    <source>
        <dbReference type="RuleBase" id="RU000304"/>
    </source>
</evidence>
<evidence type="ECO:0000256" key="4">
    <source>
        <dbReference type="ARBA" id="ARBA00022777"/>
    </source>
</evidence>
<comment type="similarity">
    <text evidence="6">Belongs to the protein kinase superfamily. STE Ser/Thr protein kinase family. MAP kinase kinase subfamily.</text>
</comment>
<feature type="domain" description="Protein kinase" evidence="10">
    <location>
        <begin position="126"/>
        <end position="455"/>
    </location>
</feature>
<dbReference type="InterPro" id="IPR049613">
    <property type="entry name" value="Byr1-like_cat"/>
</dbReference>
<evidence type="ECO:0000256" key="1">
    <source>
        <dbReference type="ARBA" id="ARBA00022527"/>
    </source>
</evidence>
<dbReference type="GO" id="GO:0004712">
    <property type="term" value="F:protein serine/threonine/tyrosine kinase activity"/>
    <property type="evidence" value="ECO:0007669"/>
    <property type="project" value="UniProtKB-ARBA"/>
</dbReference>
<dbReference type="OrthoDB" id="10252354at2759"/>
<evidence type="ECO:0000313" key="12">
    <source>
        <dbReference type="Proteomes" id="UP000245942"/>
    </source>
</evidence>
<feature type="region of interest" description="Disordered" evidence="9">
    <location>
        <begin position="324"/>
        <end position="369"/>
    </location>
</feature>
<keyword evidence="4 11" id="KW-0418">Kinase</keyword>
<dbReference type="PROSITE" id="PS00108">
    <property type="entry name" value="PROTEIN_KINASE_ST"/>
    <property type="match status" value="1"/>
</dbReference>
<dbReference type="InterPro" id="IPR050915">
    <property type="entry name" value="MAP_kinase_kinase"/>
</dbReference>
<dbReference type="GO" id="GO:0000165">
    <property type="term" value="P:MAPK cascade"/>
    <property type="evidence" value="ECO:0007669"/>
    <property type="project" value="UniProtKB-ARBA"/>
</dbReference>
<protein>
    <submittedName>
        <fullName evidence="11">Pkinase-domain-containing protein</fullName>
    </submittedName>
</protein>
<sequence>MSSVRKKRNFKGLQLGESPLSSTTPSLSASSSSSSALASSNAAAAAGLSGSAEASPSSASSSHLFRTINSRTTPNSSTLSQTSSYPQSAIEIESASGASYHNTLTEQLKNLELGVEYKLDLKNEDLKVLNELGSGNGGTVCKVVHEKTGTVMAKKTVFIDAKPAVRKQILRELQILHECNSPYIVSFYGAYMNEPHICMCMEYMDKSSLDTIWKKWGPIPADICGQVGLVVVHGLTYLYDVHRIIHRDVKPSNILVNSQGQIKLCDFGVSGELINSIADTFVGTSTYMSPERIQGDQYSVKSDVWSLGITIIELALGRFPFAEEGEDSEEGYDYNEEDDDDDLRGTLSPSGHSRRSRSGVSLDGGGGSSSQMSMLELLQRIVNEPPPRLPASSSTSSTSFQSSSSATSGSGGGGSRTKSSRITFPEDLCAFVDLCVSKDPNVRPTPKELTKQGYMVKCEKRKETGLVDVKGWVDRLV</sequence>